<evidence type="ECO:0000313" key="1">
    <source>
        <dbReference type="EMBL" id="KAJ9104096.1"/>
    </source>
</evidence>
<evidence type="ECO:0000313" key="2">
    <source>
        <dbReference type="Proteomes" id="UP001230649"/>
    </source>
</evidence>
<protein>
    <submittedName>
        <fullName evidence="1">Uncharacterized protein</fullName>
    </submittedName>
</protein>
<proteinExistence type="predicted"/>
<reference evidence="1" key="1">
    <citation type="submission" date="2023-04" db="EMBL/GenBank/DDBJ databases">
        <title>Draft Genome sequencing of Naganishia species isolated from polar environments using Oxford Nanopore Technology.</title>
        <authorList>
            <person name="Leo P."/>
            <person name="Venkateswaran K."/>
        </authorList>
    </citation>
    <scope>NUCLEOTIDE SEQUENCE</scope>
    <source>
        <strain evidence="1">MNA-CCFEE 5262</strain>
    </source>
</reference>
<comment type="caution">
    <text evidence="1">The sequence shown here is derived from an EMBL/GenBank/DDBJ whole genome shotgun (WGS) entry which is preliminary data.</text>
</comment>
<dbReference type="EMBL" id="JASBWS010000056">
    <property type="protein sequence ID" value="KAJ9104096.1"/>
    <property type="molecule type" value="Genomic_DNA"/>
</dbReference>
<gene>
    <name evidence="1" type="ORF">QFC20_004673</name>
</gene>
<dbReference type="Proteomes" id="UP001230649">
    <property type="component" value="Unassembled WGS sequence"/>
</dbReference>
<organism evidence="1 2">
    <name type="scientific">Naganishia adeliensis</name>
    <dbReference type="NCBI Taxonomy" id="92952"/>
    <lineage>
        <taxon>Eukaryota</taxon>
        <taxon>Fungi</taxon>
        <taxon>Dikarya</taxon>
        <taxon>Basidiomycota</taxon>
        <taxon>Agaricomycotina</taxon>
        <taxon>Tremellomycetes</taxon>
        <taxon>Filobasidiales</taxon>
        <taxon>Filobasidiaceae</taxon>
        <taxon>Naganishia</taxon>
    </lineage>
</organism>
<name>A0ACC2VZP9_9TREE</name>
<keyword evidence="2" id="KW-1185">Reference proteome</keyword>
<sequence>MSLLEASNRKNVHLVVLIHGLWGNPKHLNVAHEELEEAYAKAQEKARLAQPAGDLPELRILVAQGNEGTHTYDGIDVCAGRVANEIDREVKKIEKDGLRVVRDFSVMGYSVGGLIARYVIGLLHSRDPSFFVKHRPINFTTLASPHVGIMKYRGRFWQWVAVQWGYSLLGRTGDQLYTWDKYSAQDDRPLLEVMSDKEEIFIQALNSFQRIDFFANAVQDHTVTYPTGAINLDDPFVETPAKPGVEEEILVETDDASIIRRWYTVPVQDGVRKGYSPSHPTFSRNPSSQAGGLPRRPEPSRALSTSRTKQKRMRLDAKRKKAPFLPPFLVFRPPFNWIFYALTPVFMPVFMVGVVVAFIIDSGRSRRRAQAVVAMQPLNESIATAVAKAGQTRTVNEADSNTGSLSPERLFEQHSSMQTNGAMTTVRMKLNSAARSLSNRMVRRTTGFDPESGGESDDEGRIMLDSRGSESSSPESSRRSSCTDSPQSDATLVDVTPVGGDDGVGSVLSNIANWSRGAAIKPQVRPTSSSVRPEPGLVPPPTQRSQSQTMVKDRTEYKASDGDKPYPHPAHDPSASPNRPDLTEKKDVKLELTDVQRRIIKNLNEGVDQTKWTKWLTWLPMVGNAHAAIVVRDGVKFPEQEHGRGIVRRWAENTVMHSDRKR</sequence>
<accession>A0ACC2VZP9</accession>